<comment type="catalytic activity">
    <reaction evidence="4 5">
        <text>an acyl phosphate + H2O = a carboxylate + phosphate + H(+)</text>
        <dbReference type="Rhea" id="RHEA:14965"/>
        <dbReference type="ChEBI" id="CHEBI:15377"/>
        <dbReference type="ChEBI" id="CHEBI:15378"/>
        <dbReference type="ChEBI" id="CHEBI:29067"/>
        <dbReference type="ChEBI" id="CHEBI:43474"/>
        <dbReference type="ChEBI" id="CHEBI:59918"/>
        <dbReference type="EC" id="3.6.1.7"/>
    </reaction>
</comment>
<dbReference type="PANTHER" id="PTHR47268:SF4">
    <property type="entry name" value="ACYLPHOSPHATASE"/>
    <property type="match status" value="1"/>
</dbReference>
<dbReference type="NCBIfam" id="NF011022">
    <property type="entry name" value="PRK14451.1"/>
    <property type="match status" value="1"/>
</dbReference>
<feature type="active site" evidence="5">
    <location>
        <position position="20"/>
    </location>
</feature>
<dbReference type="InterPro" id="IPR020456">
    <property type="entry name" value="Acylphosphatase"/>
</dbReference>
<dbReference type="EC" id="3.6.1.7" evidence="2 5"/>
<dbReference type="Gene3D" id="3.30.70.100">
    <property type="match status" value="1"/>
</dbReference>
<evidence type="ECO:0000256" key="5">
    <source>
        <dbReference type="PROSITE-ProRule" id="PRU00520"/>
    </source>
</evidence>
<evidence type="ECO:0000313" key="8">
    <source>
        <dbReference type="EMBL" id="GEK71768.1"/>
    </source>
</evidence>
<dbReference type="PANTHER" id="PTHR47268">
    <property type="entry name" value="ACYLPHOSPHATASE"/>
    <property type="match status" value="1"/>
</dbReference>
<evidence type="ECO:0000256" key="6">
    <source>
        <dbReference type="RuleBase" id="RU004168"/>
    </source>
</evidence>
<accession>A0ABQ0TZQ6</accession>
<dbReference type="InterPro" id="IPR001792">
    <property type="entry name" value="Acylphosphatase-like_dom"/>
</dbReference>
<keyword evidence="9" id="KW-1185">Reference proteome</keyword>
<sequence>MDAHAIKARVSGRVQGVWYRRSTQERARQSGVTGYAINLADGRVEVLLCGAREDVEAVAAWLWQGPPNAEVTSVETEEIALAEGEAPDDFITG</sequence>
<evidence type="ECO:0000259" key="7">
    <source>
        <dbReference type="PROSITE" id="PS51160"/>
    </source>
</evidence>
<evidence type="ECO:0000256" key="3">
    <source>
        <dbReference type="ARBA" id="ARBA00015991"/>
    </source>
</evidence>
<dbReference type="SUPFAM" id="SSF54975">
    <property type="entry name" value="Acylphosphatase/BLUF domain-like"/>
    <property type="match status" value="1"/>
</dbReference>
<dbReference type="EMBL" id="BJUS01000002">
    <property type="protein sequence ID" value="GEK71768.1"/>
    <property type="molecule type" value="Genomic_DNA"/>
</dbReference>
<keyword evidence="5" id="KW-0378">Hydrolase</keyword>
<comment type="similarity">
    <text evidence="1 6">Belongs to the acylphosphatase family.</text>
</comment>
<dbReference type="RefSeq" id="WP_046078711.1">
    <property type="nucleotide sequence ID" value="NZ_BJUS01000002.1"/>
</dbReference>
<evidence type="ECO:0000256" key="4">
    <source>
        <dbReference type="ARBA" id="ARBA00047645"/>
    </source>
</evidence>
<feature type="domain" description="Acylphosphatase-like" evidence="7">
    <location>
        <begin position="5"/>
        <end position="93"/>
    </location>
</feature>
<comment type="caution">
    <text evidence="8">The sequence shown here is derived from an EMBL/GenBank/DDBJ whole genome shotgun (WGS) entry which is preliminary data.</text>
</comment>
<dbReference type="PROSITE" id="PS51160">
    <property type="entry name" value="ACYLPHOSPHATASE_3"/>
    <property type="match status" value="1"/>
</dbReference>
<evidence type="ECO:0000313" key="9">
    <source>
        <dbReference type="Proteomes" id="UP000321121"/>
    </source>
</evidence>
<dbReference type="Proteomes" id="UP000321121">
    <property type="component" value="Unassembled WGS sequence"/>
</dbReference>
<organism evidence="8 9">
    <name type="scientific">Halomonas halophila</name>
    <dbReference type="NCBI Taxonomy" id="29573"/>
    <lineage>
        <taxon>Bacteria</taxon>
        <taxon>Pseudomonadati</taxon>
        <taxon>Pseudomonadota</taxon>
        <taxon>Gammaproteobacteria</taxon>
        <taxon>Oceanospirillales</taxon>
        <taxon>Halomonadaceae</taxon>
        <taxon>Halomonas</taxon>
    </lineage>
</organism>
<evidence type="ECO:0000256" key="2">
    <source>
        <dbReference type="ARBA" id="ARBA00012150"/>
    </source>
</evidence>
<name>A0ABQ0TZQ6_9GAMM</name>
<evidence type="ECO:0000256" key="1">
    <source>
        <dbReference type="ARBA" id="ARBA00005614"/>
    </source>
</evidence>
<dbReference type="InterPro" id="IPR036046">
    <property type="entry name" value="Acylphosphatase-like_dom_sf"/>
</dbReference>
<gene>
    <name evidence="8" type="primary">acyP</name>
    <name evidence="8" type="ORF">HHA04nite_03120</name>
</gene>
<feature type="active site" evidence="5">
    <location>
        <position position="38"/>
    </location>
</feature>
<reference evidence="8 9" key="1">
    <citation type="submission" date="2019-07" db="EMBL/GenBank/DDBJ databases">
        <title>Whole genome shotgun sequence of Halomonas halophila NBRC 102604.</title>
        <authorList>
            <person name="Hosoyama A."/>
            <person name="Uohara A."/>
            <person name="Ohji S."/>
            <person name="Ichikawa N."/>
        </authorList>
    </citation>
    <scope>NUCLEOTIDE SEQUENCE [LARGE SCALE GENOMIC DNA]</scope>
    <source>
        <strain evidence="8 9">NBRC 102604</strain>
    </source>
</reference>
<proteinExistence type="inferred from homology"/>
<dbReference type="Pfam" id="PF00708">
    <property type="entry name" value="Acylphosphatase"/>
    <property type="match status" value="1"/>
</dbReference>
<protein>
    <recommendedName>
        <fullName evidence="3 5">acylphosphatase</fullName>
        <ecNumber evidence="2 5">3.6.1.7</ecNumber>
    </recommendedName>
</protein>